<dbReference type="InterPro" id="IPR020839">
    <property type="entry name" value="SCD"/>
</dbReference>
<dbReference type="GO" id="GO:0007062">
    <property type="term" value="P:sister chromatid cohesion"/>
    <property type="evidence" value="ECO:0007669"/>
    <property type="project" value="UniProtKB-ARBA"/>
</dbReference>
<dbReference type="PANTHER" id="PTHR11199">
    <property type="entry name" value="STROMAL ANTIGEN"/>
    <property type="match status" value="1"/>
</dbReference>
<comment type="similarity">
    <text evidence="1">Belongs to the SCC3 family.</text>
</comment>
<dbReference type="AlphaFoldDB" id="A0A6J1MHB9"/>
<evidence type="ECO:0000259" key="2">
    <source>
        <dbReference type="PROSITE" id="PS51425"/>
    </source>
</evidence>
<proteinExistence type="inferred from homology"/>
<evidence type="ECO:0000313" key="3">
    <source>
        <dbReference type="Proteomes" id="UP000504633"/>
    </source>
</evidence>
<dbReference type="GO" id="GO:0008278">
    <property type="term" value="C:cohesin complex"/>
    <property type="evidence" value="ECO:0007669"/>
    <property type="project" value="TreeGrafter"/>
</dbReference>
<dbReference type="PANTHER" id="PTHR11199:SF0">
    <property type="entry name" value="LD34181P-RELATED"/>
    <property type="match status" value="1"/>
</dbReference>
<dbReference type="OMA" id="LDWSTMV"/>
<organism evidence="3 4">
    <name type="scientific">Drosophila hydei</name>
    <name type="common">Fruit fly</name>
    <dbReference type="NCBI Taxonomy" id="7224"/>
    <lineage>
        <taxon>Eukaryota</taxon>
        <taxon>Metazoa</taxon>
        <taxon>Ecdysozoa</taxon>
        <taxon>Arthropoda</taxon>
        <taxon>Hexapoda</taxon>
        <taxon>Insecta</taxon>
        <taxon>Pterygota</taxon>
        <taxon>Neoptera</taxon>
        <taxon>Endopterygota</taxon>
        <taxon>Diptera</taxon>
        <taxon>Brachycera</taxon>
        <taxon>Muscomorpha</taxon>
        <taxon>Ephydroidea</taxon>
        <taxon>Drosophilidae</taxon>
        <taxon>Drosophila</taxon>
    </lineage>
</organism>
<evidence type="ECO:0000313" key="4">
    <source>
        <dbReference type="RefSeq" id="XP_023176461.1"/>
    </source>
</evidence>
<dbReference type="InterPro" id="IPR056396">
    <property type="entry name" value="HEAT_SCC3-SA"/>
</dbReference>
<dbReference type="RefSeq" id="XP_023176461.1">
    <property type="nucleotide sequence ID" value="XM_023320693.2"/>
</dbReference>
<dbReference type="GO" id="GO:0005634">
    <property type="term" value="C:nucleus"/>
    <property type="evidence" value="ECO:0007669"/>
    <property type="project" value="TreeGrafter"/>
</dbReference>
<feature type="domain" description="SCD" evidence="2">
    <location>
        <begin position="221"/>
        <end position="306"/>
    </location>
</feature>
<dbReference type="InterPro" id="IPR039662">
    <property type="entry name" value="Cohesin_Scc3/SA"/>
</dbReference>
<name>A0A6J1MHB9_DROHY</name>
<dbReference type="InterPro" id="IPR016024">
    <property type="entry name" value="ARM-type_fold"/>
</dbReference>
<evidence type="ECO:0000256" key="1">
    <source>
        <dbReference type="ARBA" id="ARBA00005486"/>
    </source>
</evidence>
<keyword evidence="3" id="KW-1185">Reference proteome</keyword>
<dbReference type="OrthoDB" id="498590at2759"/>
<dbReference type="InterPro" id="IPR013721">
    <property type="entry name" value="STAG"/>
</dbReference>
<dbReference type="Proteomes" id="UP000504633">
    <property type="component" value="Unplaced"/>
</dbReference>
<dbReference type="SUPFAM" id="SSF48371">
    <property type="entry name" value="ARM repeat"/>
    <property type="match status" value="1"/>
</dbReference>
<dbReference type="GO" id="GO:0003682">
    <property type="term" value="F:chromatin binding"/>
    <property type="evidence" value="ECO:0007669"/>
    <property type="project" value="TreeGrafter"/>
</dbReference>
<dbReference type="GeneID" id="111603204"/>
<dbReference type="Pfam" id="PF08514">
    <property type="entry name" value="STAG"/>
    <property type="match status" value="1"/>
</dbReference>
<accession>A0A6J1MHB9</accession>
<protein>
    <submittedName>
        <fullName evidence="4">Cohesin subunit SA-1-like</fullName>
    </submittedName>
</protein>
<dbReference type="KEGG" id="dhe:111603204"/>
<reference evidence="4" key="1">
    <citation type="submission" date="2025-08" db="UniProtKB">
        <authorList>
            <consortium name="RefSeq"/>
        </authorList>
    </citation>
    <scope>IDENTIFICATION</scope>
    <source>
        <strain evidence="4">15085-1641.00</strain>
        <tissue evidence="4">Whole body</tissue>
    </source>
</reference>
<sequence>MNNIHDGIETATEAAESVELMDIPDSSEEGSSFKNLEDDFEMTSSDDELESSLLQLVRTKRQTLEDICSEFVQLYVTKPEAALIKFMQFVLEASGSGYQIPEDYGAPIKSDVILNAAQAQYENKIQRYPLIMRCSHSFTMDVSNFLQQVLHAVISTSVILDNFFLRHISGFLVVASDSDVLPLRHTSTLIAMKMMTTLSDLMTLQHDKLQLIWLQLFNEVFLKRKRDDVDDIRALCIAECGIWLNKFPQCYISASQMLHLFEALQDNSTKVWESSLKAIINLQKKPKLRASCLQLGYKFRMTLLSLSMGAESELAEMAMLLLMRFHRAMPQLLDDQMIEIVEQLVFAIKRGVAQASAELLHHCFQQATTDRDRVLALIHFFIKFEGHEHAPYLVDSFYGRSKIVVDWATMLDILLEPESITRQETTVIIEIMTLGVKQAVTGEIPPGRTTTNLVRQPMAGAVEQASTIILPMLSTLLRQYRVEHLDVKYLLELPLYMRCSRQQAQELIEQIKCLMFKHSNFAVLQKCASALEHLFQQCPEPTPSYRKDLLERAVITYMKADSAWQLAIKKSQKSRLKASTKRLHVALRLISALYERFDLNGSQILDTVLVSLKRAIREKKEAVVSLSDEAMRLCLEICYMGICWDLKRVQEAVSVGKHVDDDCLMLAEHLDEFFVAALSIIENSNELSISCEAFVSTCDLLVLFADNLRRSGNTALRSLQYKSSINELKTLESFVLRYVFSGSGDVELTKANDGELPSVLQSKRRVLAGFCKLCFNNILPVLRASSVFQYYEQFHAVYGDILLATMERCMSINMTSFGMALMHTCLLVYKRVRAAHANAVEAAGSAQFGKLLNLARLFGILLNLNLIKCRPAVLILHRAGIRYAMDRSTAATERPENLLYLKVVRQFVPHLLANDIFDVLNYLDGTNTENHHSAHSDEWEPLLAYRSCLETALNQSCHHNPKL</sequence>
<gene>
    <name evidence="4" type="primary">LOC111603204</name>
</gene>
<dbReference type="Pfam" id="PF24571">
    <property type="entry name" value="HEAT_SCC3-SA"/>
    <property type="match status" value="1"/>
</dbReference>
<dbReference type="Pfam" id="PF21581">
    <property type="entry name" value="SCD"/>
    <property type="match status" value="1"/>
</dbReference>
<dbReference type="PROSITE" id="PS51425">
    <property type="entry name" value="SCD"/>
    <property type="match status" value="1"/>
</dbReference>
<dbReference type="GO" id="GO:0000785">
    <property type="term" value="C:chromatin"/>
    <property type="evidence" value="ECO:0007669"/>
    <property type="project" value="TreeGrafter"/>
</dbReference>